<dbReference type="EMBL" id="FNAN01000005">
    <property type="protein sequence ID" value="SDE45604.1"/>
    <property type="molecule type" value="Genomic_DNA"/>
</dbReference>
<dbReference type="Gene3D" id="1.10.10.60">
    <property type="entry name" value="Homeodomain-like"/>
    <property type="match status" value="1"/>
</dbReference>
<dbReference type="GO" id="GO:0003700">
    <property type="term" value="F:DNA-binding transcription factor activity"/>
    <property type="evidence" value="ECO:0007669"/>
    <property type="project" value="InterPro"/>
</dbReference>
<keyword evidence="3" id="KW-0804">Transcription</keyword>
<dbReference type="InterPro" id="IPR018062">
    <property type="entry name" value="HTH_AraC-typ_CS"/>
</dbReference>
<protein>
    <submittedName>
        <fullName evidence="6">Helix-turn-helix domain-containing protein</fullName>
    </submittedName>
</protein>
<dbReference type="GO" id="GO:0043565">
    <property type="term" value="F:sequence-specific DNA binding"/>
    <property type="evidence" value="ECO:0007669"/>
    <property type="project" value="InterPro"/>
</dbReference>
<proteinExistence type="predicted"/>
<evidence type="ECO:0000256" key="3">
    <source>
        <dbReference type="ARBA" id="ARBA00023163"/>
    </source>
</evidence>
<keyword evidence="4" id="KW-0812">Transmembrane</keyword>
<keyword evidence="1" id="KW-0805">Transcription regulation</keyword>
<evidence type="ECO:0000256" key="4">
    <source>
        <dbReference type="SAM" id="Phobius"/>
    </source>
</evidence>
<dbReference type="AlphaFoldDB" id="A0A1G7D1N7"/>
<evidence type="ECO:0000313" key="7">
    <source>
        <dbReference type="Proteomes" id="UP000198748"/>
    </source>
</evidence>
<feature type="transmembrane region" description="Helical" evidence="4">
    <location>
        <begin position="204"/>
        <end position="221"/>
    </location>
</feature>
<feature type="domain" description="HTH araC/xylS-type" evidence="5">
    <location>
        <begin position="260"/>
        <end position="368"/>
    </location>
</feature>
<evidence type="ECO:0000259" key="5">
    <source>
        <dbReference type="PROSITE" id="PS01124"/>
    </source>
</evidence>
<evidence type="ECO:0000256" key="2">
    <source>
        <dbReference type="ARBA" id="ARBA00023125"/>
    </source>
</evidence>
<feature type="transmembrane region" description="Helical" evidence="4">
    <location>
        <begin position="35"/>
        <end position="55"/>
    </location>
</feature>
<dbReference type="SUPFAM" id="SSF46689">
    <property type="entry name" value="Homeodomain-like"/>
    <property type="match status" value="1"/>
</dbReference>
<dbReference type="RefSeq" id="WP_143016819.1">
    <property type="nucleotide sequence ID" value="NZ_FNAN01000005.1"/>
</dbReference>
<evidence type="ECO:0000313" key="6">
    <source>
        <dbReference type="EMBL" id="SDE45604.1"/>
    </source>
</evidence>
<dbReference type="PROSITE" id="PS00041">
    <property type="entry name" value="HTH_ARAC_FAMILY_1"/>
    <property type="match status" value="1"/>
</dbReference>
<dbReference type="PROSITE" id="PS01124">
    <property type="entry name" value="HTH_ARAC_FAMILY_2"/>
    <property type="match status" value="1"/>
</dbReference>
<gene>
    <name evidence="6" type="ORF">SAMN04487996_10599</name>
</gene>
<evidence type="ECO:0000256" key="1">
    <source>
        <dbReference type="ARBA" id="ARBA00023015"/>
    </source>
</evidence>
<organism evidence="6 7">
    <name type="scientific">Dyadobacter soli</name>
    <dbReference type="NCBI Taxonomy" id="659014"/>
    <lineage>
        <taxon>Bacteria</taxon>
        <taxon>Pseudomonadati</taxon>
        <taxon>Bacteroidota</taxon>
        <taxon>Cytophagia</taxon>
        <taxon>Cytophagales</taxon>
        <taxon>Spirosomataceae</taxon>
        <taxon>Dyadobacter</taxon>
    </lineage>
</organism>
<dbReference type="PANTHER" id="PTHR43280:SF29">
    <property type="entry name" value="ARAC-FAMILY TRANSCRIPTIONAL REGULATOR"/>
    <property type="match status" value="1"/>
</dbReference>
<feature type="transmembrane region" description="Helical" evidence="4">
    <location>
        <begin position="70"/>
        <end position="87"/>
    </location>
</feature>
<dbReference type="PANTHER" id="PTHR43280">
    <property type="entry name" value="ARAC-FAMILY TRANSCRIPTIONAL REGULATOR"/>
    <property type="match status" value="1"/>
</dbReference>
<dbReference type="Pfam" id="PF12833">
    <property type="entry name" value="HTH_18"/>
    <property type="match status" value="1"/>
</dbReference>
<keyword evidence="4" id="KW-1133">Transmembrane helix</keyword>
<sequence>MNNPLLIGLATGAAFLLAFLLIDPPGHRNLYANRWLAIFAATLGCAMLEIFLHNLDLQHDYRVLADLAEVSRFLSAPALYLSIACFVSPERRFRRIELLHLLPFVLFLLLIMTHMISGRNVEINLAVAKLFFGIIGITLPLQTVVYWALSYGKLRVHQRNIREVVSSTDLVDLRWLQKLLWVLAGVICLWLNLAFFELPGVARLTPFLYLVAIYFLSYFALRQGEVYAFSKESRQEIQSLVVETAGKPARQKRVDDAVFDDLKTRLEELMQSQKPYLDPALSLPSLAGKLGISVHELSYVVNEAYEENFFAFVNRYRVTEAKRLLLSDAFEKLNILGVAYESGFNSKTTFNTTFKKLTGQSPTDFVRSGKL</sequence>
<dbReference type="SMART" id="SM00342">
    <property type="entry name" value="HTH_ARAC"/>
    <property type="match status" value="1"/>
</dbReference>
<feature type="transmembrane region" description="Helical" evidence="4">
    <location>
        <begin position="130"/>
        <end position="149"/>
    </location>
</feature>
<keyword evidence="4" id="KW-0472">Membrane</keyword>
<keyword evidence="7" id="KW-1185">Reference proteome</keyword>
<dbReference type="OrthoDB" id="5492415at2"/>
<dbReference type="InterPro" id="IPR018060">
    <property type="entry name" value="HTH_AraC"/>
</dbReference>
<accession>A0A1G7D1N7</accession>
<feature type="transmembrane region" description="Helical" evidence="4">
    <location>
        <begin position="179"/>
        <end position="198"/>
    </location>
</feature>
<keyword evidence="2" id="KW-0238">DNA-binding</keyword>
<reference evidence="7" key="1">
    <citation type="submission" date="2016-10" db="EMBL/GenBank/DDBJ databases">
        <authorList>
            <person name="Varghese N."/>
            <person name="Submissions S."/>
        </authorList>
    </citation>
    <scope>NUCLEOTIDE SEQUENCE [LARGE SCALE GENOMIC DNA]</scope>
    <source>
        <strain evidence="7">DSM 25329</strain>
    </source>
</reference>
<name>A0A1G7D1N7_9BACT</name>
<dbReference type="STRING" id="659014.SAMN04487996_10599"/>
<dbReference type="Proteomes" id="UP000198748">
    <property type="component" value="Unassembled WGS sequence"/>
</dbReference>
<feature type="transmembrane region" description="Helical" evidence="4">
    <location>
        <begin position="99"/>
        <end position="118"/>
    </location>
</feature>
<feature type="transmembrane region" description="Helical" evidence="4">
    <location>
        <begin position="6"/>
        <end position="23"/>
    </location>
</feature>
<dbReference type="InterPro" id="IPR009057">
    <property type="entry name" value="Homeodomain-like_sf"/>
</dbReference>